<dbReference type="Proteomes" id="UP000046392">
    <property type="component" value="Unplaced"/>
</dbReference>
<dbReference type="WBParaSite" id="SPAL_0000485600.1">
    <property type="protein sequence ID" value="SPAL_0000485600.1"/>
    <property type="gene ID" value="SPAL_0000485600"/>
</dbReference>
<protein>
    <submittedName>
        <fullName evidence="4">EGF-like domain-containing protein</fullName>
    </submittedName>
</protein>
<proteinExistence type="predicted"/>
<feature type="chain" id="PRO_5005894528" evidence="2">
    <location>
        <begin position="24"/>
        <end position="663"/>
    </location>
</feature>
<accession>A0A0N5BFU4</accession>
<feature type="signal peptide" evidence="2">
    <location>
        <begin position="1"/>
        <end position="23"/>
    </location>
</feature>
<feature type="compositionally biased region" description="Basic and acidic residues" evidence="1">
    <location>
        <begin position="279"/>
        <end position="293"/>
    </location>
</feature>
<evidence type="ECO:0000313" key="3">
    <source>
        <dbReference type="Proteomes" id="UP000046392"/>
    </source>
</evidence>
<feature type="compositionally biased region" description="Polar residues" evidence="1">
    <location>
        <begin position="74"/>
        <end position="88"/>
    </location>
</feature>
<keyword evidence="2" id="KW-0732">Signal</keyword>
<feature type="compositionally biased region" description="Polar residues" evidence="1">
    <location>
        <begin position="244"/>
        <end position="259"/>
    </location>
</feature>
<sequence length="663" mass="72265">MLIPKAGSVIAAVLLLFPSGLTPLPQRDVTASGGALVVGNLVKEGDSLEAGVGGAGGLAIKTQGRRRPPPVEEPSSTMYPEETTLPTDSSSTEMPPSSTESEMTLETEGTESPSTEMPLSSTEFEETESPSTEMVPSSTESEMALETEGTESQSTEMPSSSTESEMTPETEGTESQSTEMPTGSGESEVTLGTEEMEPQSTEMPSSSTESDMAPETEGTESQSTEMQSGSTETEVMLETEGSEAPSTEMPSNSTESEMTTEADVGVSPSTEMPSNSARPEPEMVTERSERDLGSLESFKSTARCNDTYEDFVTQRHRCRMVRWRDDECMEFRLHYGDLADEDDDYEDDDYFDFWRRQVIFCGRDSARESVAGLTNRQGSAKNTVSGESAPVVTQADARCNDTYEEFVAQRLVCRTTRWRSEECLEFRLHYGDLADEDDDFDDDDYTDFWKRQVILCSKHKDGKDIVAELMKNQPKFMSSRAGRFFTRSAIDGEDAAMNETSSEKPMEGGDVVGEAASNTTSTDDMESMQSVNVTTSSENVNCTSDSTAVNGTVCENNNSTCRLQERCYSDSDCGGGKCIGMFAGTCNCSACHNFKPCLSDEGCGGLRGACDMRMRRCNCQAAYNSLGYKTPIGFLAKFCFNQFCNATSDTCHGLPCVFGRCFC</sequence>
<evidence type="ECO:0000256" key="1">
    <source>
        <dbReference type="SAM" id="MobiDB-lite"/>
    </source>
</evidence>
<feature type="compositionally biased region" description="Polar residues" evidence="1">
    <location>
        <begin position="198"/>
        <end position="210"/>
    </location>
</feature>
<evidence type="ECO:0000313" key="4">
    <source>
        <dbReference type="WBParaSite" id="SPAL_0000485600.1"/>
    </source>
</evidence>
<feature type="compositionally biased region" description="Polar residues" evidence="1">
    <location>
        <begin position="176"/>
        <end position="187"/>
    </location>
</feature>
<feature type="region of interest" description="Disordered" evidence="1">
    <location>
        <begin position="47"/>
        <end position="294"/>
    </location>
</feature>
<dbReference type="InterPro" id="IPR039260">
    <property type="entry name" value="Cpg-3"/>
</dbReference>
<feature type="region of interest" description="Disordered" evidence="1">
    <location>
        <begin position="492"/>
        <end position="526"/>
    </location>
</feature>
<keyword evidence="3" id="KW-1185">Reference proteome</keyword>
<dbReference type="PANTHER" id="PTHR37973:SF1">
    <property type="entry name" value="DICKKOPF_N DOMAIN-CONTAINING PROTEIN"/>
    <property type="match status" value="1"/>
</dbReference>
<reference evidence="4" key="1">
    <citation type="submission" date="2017-02" db="UniProtKB">
        <authorList>
            <consortium name="WormBaseParasite"/>
        </authorList>
    </citation>
    <scope>IDENTIFICATION</scope>
</reference>
<name>A0A0N5BFU4_STREA</name>
<feature type="compositionally biased region" description="Polar residues" evidence="1">
    <location>
        <begin position="219"/>
        <end position="233"/>
    </location>
</feature>
<organism evidence="3 4">
    <name type="scientific">Strongyloides papillosus</name>
    <name type="common">Intestinal threadworm</name>
    <dbReference type="NCBI Taxonomy" id="174720"/>
    <lineage>
        <taxon>Eukaryota</taxon>
        <taxon>Metazoa</taxon>
        <taxon>Ecdysozoa</taxon>
        <taxon>Nematoda</taxon>
        <taxon>Chromadorea</taxon>
        <taxon>Rhabditida</taxon>
        <taxon>Tylenchina</taxon>
        <taxon>Panagrolaimomorpha</taxon>
        <taxon>Strongyloidoidea</taxon>
        <taxon>Strongyloididae</taxon>
        <taxon>Strongyloides</taxon>
    </lineage>
</organism>
<dbReference type="AlphaFoldDB" id="A0A0N5BFU4"/>
<feature type="compositionally biased region" description="Polar residues" evidence="1">
    <location>
        <begin position="516"/>
        <end position="526"/>
    </location>
</feature>
<dbReference type="STRING" id="174720.A0A0N5BFU4"/>
<feature type="compositionally biased region" description="Low complexity" evidence="1">
    <location>
        <begin position="89"/>
        <end position="102"/>
    </location>
</feature>
<feature type="compositionally biased region" description="Polar residues" evidence="1">
    <location>
        <begin position="267"/>
        <end position="277"/>
    </location>
</feature>
<feature type="compositionally biased region" description="Low complexity" evidence="1">
    <location>
        <begin position="150"/>
        <end position="165"/>
    </location>
</feature>
<dbReference type="PANTHER" id="PTHR37973">
    <property type="entry name" value="CHONDROITIN PROTEOGLYCAN 3"/>
    <property type="match status" value="1"/>
</dbReference>
<evidence type="ECO:0000256" key="2">
    <source>
        <dbReference type="SAM" id="SignalP"/>
    </source>
</evidence>